<reference evidence="10" key="1">
    <citation type="journal article" date="2014" name="Int. J. Syst. Evol. Microbiol.">
        <title>Complete genome of a new Firmicutes species belonging to the dominant human colonic microbiota ('Ruminococcus bicirculans') reveals two chromosomes and a selective capacity to utilize plant glucans.</title>
        <authorList>
            <consortium name="NISC Comparative Sequencing Program"/>
            <person name="Wegmann U."/>
            <person name="Louis P."/>
            <person name="Goesmann A."/>
            <person name="Henrissat B."/>
            <person name="Duncan S.H."/>
            <person name="Flint H.J."/>
        </authorList>
    </citation>
    <scope>NUCLEOTIDE SEQUENCE</scope>
    <source>
        <strain evidence="10">CGMCC 1.18437</strain>
    </source>
</reference>
<keyword evidence="3" id="KW-1003">Cell membrane</keyword>
<keyword evidence="10" id="KW-0067">ATP-binding</keyword>
<accession>A0A7W8KFW9</accession>
<evidence type="ECO:0000256" key="7">
    <source>
        <dbReference type="RuleBase" id="RU363032"/>
    </source>
</evidence>
<dbReference type="AlphaFoldDB" id="A0A7W8KFW9"/>
<dbReference type="GO" id="GO:0005524">
    <property type="term" value="F:ATP binding"/>
    <property type="evidence" value="ECO:0007669"/>
    <property type="project" value="UniProtKB-KW"/>
</dbReference>
<evidence type="ECO:0000256" key="8">
    <source>
        <dbReference type="SAM" id="MobiDB-lite"/>
    </source>
</evidence>
<proteinExistence type="inferred from homology"/>
<keyword evidence="5 7" id="KW-1133">Transmembrane helix</keyword>
<evidence type="ECO:0000313" key="12">
    <source>
        <dbReference type="Proteomes" id="UP000539473"/>
    </source>
</evidence>
<evidence type="ECO:0000256" key="3">
    <source>
        <dbReference type="ARBA" id="ARBA00022475"/>
    </source>
</evidence>
<feature type="transmembrane region" description="Helical" evidence="7">
    <location>
        <begin position="32"/>
        <end position="58"/>
    </location>
</feature>
<feature type="region of interest" description="Disordered" evidence="8">
    <location>
        <begin position="1"/>
        <end position="22"/>
    </location>
</feature>
<comment type="caution">
    <text evidence="11">The sequence shown here is derived from an EMBL/GenBank/DDBJ whole genome shotgun (WGS) entry which is preliminary data.</text>
</comment>
<dbReference type="PROSITE" id="PS50928">
    <property type="entry name" value="ABC_TM1"/>
    <property type="match status" value="1"/>
</dbReference>
<feature type="transmembrane region" description="Helical" evidence="7">
    <location>
        <begin position="129"/>
        <end position="146"/>
    </location>
</feature>
<reference evidence="10" key="4">
    <citation type="submission" date="2024-05" db="EMBL/GenBank/DDBJ databases">
        <authorList>
            <person name="Sun Q."/>
            <person name="Zhou Y."/>
        </authorList>
    </citation>
    <scope>NUCLEOTIDE SEQUENCE</scope>
    <source>
        <strain evidence="10">CGMCC 1.18437</strain>
    </source>
</reference>
<evidence type="ECO:0000313" key="11">
    <source>
        <dbReference type="EMBL" id="MBB5377455.1"/>
    </source>
</evidence>
<dbReference type="CDD" id="cd06261">
    <property type="entry name" value="TM_PBP2"/>
    <property type="match status" value="1"/>
</dbReference>
<reference evidence="13" key="2">
    <citation type="journal article" date="2019" name="Int. J. Syst. Evol. Microbiol.">
        <title>The Global Catalogue of Microorganisms (GCM) 10K type strain sequencing project: providing services to taxonomists for standard genome sequencing and annotation.</title>
        <authorList>
            <consortium name="The Broad Institute Genomics Platform"/>
            <consortium name="The Broad Institute Genome Sequencing Center for Infectious Disease"/>
            <person name="Wu L."/>
            <person name="Ma J."/>
        </authorList>
    </citation>
    <scope>NUCLEOTIDE SEQUENCE [LARGE SCALE GENOMIC DNA]</scope>
    <source>
        <strain evidence="13">CGMCC 1.18437</strain>
    </source>
</reference>
<dbReference type="PANTHER" id="PTHR43744:SF12">
    <property type="entry name" value="ABC TRANSPORTER PERMEASE PROTEIN MG189-RELATED"/>
    <property type="match status" value="1"/>
</dbReference>
<keyword evidence="4 7" id="KW-0812">Transmembrane</keyword>
<keyword evidence="6 7" id="KW-0472">Membrane</keyword>
<evidence type="ECO:0000256" key="1">
    <source>
        <dbReference type="ARBA" id="ARBA00004651"/>
    </source>
</evidence>
<evidence type="ECO:0000256" key="6">
    <source>
        <dbReference type="ARBA" id="ARBA00023136"/>
    </source>
</evidence>
<feature type="transmembrane region" description="Helical" evidence="7">
    <location>
        <begin position="99"/>
        <end position="122"/>
    </location>
</feature>
<evidence type="ECO:0000256" key="2">
    <source>
        <dbReference type="ARBA" id="ARBA00022448"/>
    </source>
</evidence>
<dbReference type="Proteomes" id="UP000539473">
    <property type="component" value="Unassembled WGS sequence"/>
</dbReference>
<comment type="similarity">
    <text evidence="7">Belongs to the binding-protein-dependent transport system permease family.</text>
</comment>
<name>A0A7W8KFW9_9DEIO</name>
<dbReference type="InterPro" id="IPR035906">
    <property type="entry name" value="MetI-like_sf"/>
</dbReference>
<evidence type="ECO:0000259" key="9">
    <source>
        <dbReference type="PROSITE" id="PS50928"/>
    </source>
</evidence>
<dbReference type="Proteomes" id="UP000619376">
    <property type="component" value="Unassembled WGS sequence"/>
</dbReference>
<dbReference type="EMBL" id="JACHFK010000007">
    <property type="protein sequence ID" value="MBB5377455.1"/>
    <property type="molecule type" value="Genomic_DNA"/>
</dbReference>
<evidence type="ECO:0000313" key="10">
    <source>
        <dbReference type="EMBL" id="GHF50541.1"/>
    </source>
</evidence>
<protein>
    <submittedName>
        <fullName evidence="11">Multiple sugar transport system permease protein</fullName>
    </submittedName>
    <submittedName>
        <fullName evidence="10">Sugar ABC transporter ATP-binding protein</fullName>
    </submittedName>
</protein>
<comment type="subcellular location">
    <subcellularLocation>
        <location evidence="1 7">Cell membrane</location>
        <topology evidence="1 7">Multi-pass membrane protein</topology>
    </subcellularLocation>
</comment>
<keyword evidence="10" id="KW-0547">Nucleotide-binding</keyword>
<dbReference type="InterPro" id="IPR000515">
    <property type="entry name" value="MetI-like"/>
</dbReference>
<sequence length="305" mass="33439">MTTQPLKTPPLDSSATSPRPPRRALRLPVGRAALWVFVGIACFVSVVPFYLMFVWASLPTDQIFAVPPHLWFGSAAVENFNKMMNATSGMALRQFWNSLYISVLATATTLFFCSLAGFAFAMYEFRGKAALFGFILLTMLIPPLVMDIPSFLVMNNFLHWIGTPRTLWVPGMANAFGIFLMRQYIMSALPKSLIEAARLDGATEFGIYTKVVVPLIRPILATLGVVTFVGSWNNFKGALIMKLSEDSTMTLPLSLRKITGGATNINADWGATLMMVVLTVIPLLLIFLLASRQVISGLTSGAVKD</sequence>
<feature type="compositionally biased region" description="Polar residues" evidence="8">
    <location>
        <begin position="1"/>
        <end position="17"/>
    </location>
</feature>
<feature type="transmembrane region" description="Helical" evidence="7">
    <location>
        <begin position="166"/>
        <end position="185"/>
    </location>
</feature>
<dbReference type="PANTHER" id="PTHR43744">
    <property type="entry name" value="ABC TRANSPORTER PERMEASE PROTEIN MG189-RELATED-RELATED"/>
    <property type="match status" value="1"/>
</dbReference>
<dbReference type="SUPFAM" id="SSF161098">
    <property type="entry name" value="MetI-like"/>
    <property type="match status" value="1"/>
</dbReference>
<feature type="transmembrane region" description="Helical" evidence="7">
    <location>
        <begin position="269"/>
        <end position="290"/>
    </location>
</feature>
<dbReference type="Pfam" id="PF00528">
    <property type="entry name" value="BPD_transp_1"/>
    <property type="match status" value="1"/>
</dbReference>
<dbReference type="RefSeq" id="WP_184113033.1">
    <property type="nucleotide sequence ID" value="NZ_BNAJ01000007.1"/>
</dbReference>
<keyword evidence="13" id="KW-1185">Reference proteome</keyword>
<reference evidence="11 12" key="3">
    <citation type="submission" date="2020-08" db="EMBL/GenBank/DDBJ databases">
        <title>Genomic Encyclopedia of Type Strains, Phase IV (KMG-IV): sequencing the most valuable type-strain genomes for metagenomic binning, comparative biology and taxonomic classification.</title>
        <authorList>
            <person name="Goeker M."/>
        </authorList>
    </citation>
    <scope>NUCLEOTIDE SEQUENCE [LARGE SCALE GENOMIC DNA]</scope>
    <source>
        <strain evidence="11 12">DSM 27521</strain>
    </source>
</reference>
<dbReference type="GO" id="GO:0055085">
    <property type="term" value="P:transmembrane transport"/>
    <property type="evidence" value="ECO:0007669"/>
    <property type="project" value="InterPro"/>
</dbReference>
<feature type="transmembrane region" description="Helical" evidence="7">
    <location>
        <begin position="205"/>
        <end position="229"/>
    </location>
</feature>
<evidence type="ECO:0000256" key="4">
    <source>
        <dbReference type="ARBA" id="ARBA00022692"/>
    </source>
</evidence>
<evidence type="ECO:0000313" key="13">
    <source>
        <dbReference type="Proteomes" id="UP000619376"/>
    </source>
</evidence>
<evidence type="ECO:0000256" key="5">
    <source>
        <dbReference type="ARBA" id="ARBA00022989"/>
    </source>
</evidence>
<keyword evidence="2 7" id="KW-0813">Transport</keyword>
<gene>
    <name evidence="10" type="ORF">GCM10017781_28830</name>
    <name evidence="11" type="ORF">HNQ07_002947</name>
</gene>
<keyword evidence="11" id="KW-0762">Sugar transport</keyword>
<dbReference type="EMBL" id="BNAJ01000007">
    <property type="protein sequence ID" value="GHF50541.1"/>
    <property type="molecule type" value="Genomic_DNA"/>
</dbReference>
<dbReference type="Gene3D" id="1.10.3720.10">
    <property type="entry name" value="MetI-like"/>
    <property type="match status" value="1"/>
</dbReference>
<organism evidence="11 12">
    <name type="scientific">Deinococcus metalli</name>
    <dbReference type="NCBI Taxonomy" id="1141878"/>
    <lineage>
        <taxon>Bacteria</taxon>
        <taxon>Thermotogati</taxon>
        <taxon>Deinococcota</taxon>
        <taxon>Deinococci</taxon>
        <taxon>Deinococcales</taxon>
        <taxon>Deinococcaceae</taxon>
        <taxon>Deinococcus</taxon>
    </lineage>
</organism>
<dbReference type="GO" id="GO:0005886">
    <property type="term" value="C:plasma membrane"/>
    <property type="evidence" value="ECO:0007669"/>
    <property type="project" value="UniProtKB-SubCell"/>
</dbReference>
<feature type="domain" description="ABC transmembrane type-1" evidence="9">
    <location>
        <begin position="95"/>
        <end position="290"/>
    </location>
</feature>